<dbReference type="Pfam" id="PF00027">
    <property type="entry name" value="cNMP_binding"/>
    <property type="match status" value="1"/>
</dbReference>
<dbReference type="GO" id="GO:0003700">
    <property type="term" value="F:DNA-binding transcription factor activity"/>
    <property type="evidence" value="ECO:0007669"/>
    <property type="project" value="TreeGrafter"/>
</dbReference>
<name>A0A1V4HLG5_9BACL</name>
<keyword evidence="3" id="KW-0010">Activator</keyword>
<evidence type="ECO:0000259" key="6">
    <source>
        <dbReference type="PROSITE" id="PS51063"/>
    </source>
</evidence>
<evidence type="ECO:0000256" key="3">
    <source>
        <dbReference type="ARBA" id="ARBA00023159"/>
    </source>
</evidence>
<evidence type="ECO:0000256" key="1">
    <source>
        <dbReference type="ARBA" id="ARBA00023015"/>
    </source>
</evidence>
<evidence type="ECO:0000313" key="7">
    <source>
        <dbReference type="EMBL" id="OPH58331.1"/>
    </source>
</evidence>
<dbReference type="InterPro" id="IPR036390">
    <property type="entry name" value="WH_DNA-bd_sf"/>
</dbReference>
<evidence type="ECO:0000256" key="2">
    <source>
        <dbReference type="ARBA" id="ARBA00023125"/>
    </source>
</evidence>
<comment type="caution">
    <text evidence="7">The sequence shown here is derived from an EMBL/GenBank/DDBJ whole genome shotgun (WGS) entry which is preliminary data.</text>
</comment>
<dbReference type="PANTHER" id="PTHR24567">
    <property type="entry name" value="CRP FAMILY TRANSCRIPTIONAL REGULATORY PROTEIN"/>
    <property type="match status" value="1"/>
</dbReference>
<dbReference type="PROSITE" id="PS51063">
    <property type="entry name" value="HTH_CRP_2"/>
    <property type="match status" value="1"/>
</dbReference>
<keyword evidence="1" id="KW-0805">Transcription regulation</keyword>
<dbReference type="RefSeq" id="WP_079412082.1">
    <property type="nucleotide sequence ID" value="NZ_MBTG01000010.1"/>
</dbReference>
<evidence type="ECO:0000313" key="8">
    <source>
        <dbReference type="Proteomes" id="UP000190626"/>
    </source>
</evidence>
<dbReference type="SUPFAM" id="SSF51206">
    <property type="entry name" value="cAMP-binding domain-like"/>
    <property type="match status" value="1"/>
</dbReference>
<dbReference type="SMART" id="SM00100">
    <property type="entry name" value="cNMP"/>
    <property type="match status" value="1"/>
</dbReference>
<gene>
    <name evidence="7" type="ORF">BC351_23485</name>
</gene>
<dbReference type="Proteomes" id="UP000190626">
    <property type="component" value="Unassembled WGS sequence"/>
</dbReference>
<accession>A0A1V4HLG5</accession>
<organism evidence="7 8">
    <name type="scientific">Paenibacillus ferrarius</name>
    <dbReference type="NCBI Taxonomy" id="1469647"/>
    <lineage>
        <taxon>Bacteria</taxon>
        <taxon>Bacillati</taxon>
        <taxon>Bacillota</taxon>
        <taxon>Bacilli</taxon>
        <taxon>Bacillales</taxon>
        <taxon>Paenibacillaceae</taxon>
        <taxon>Paenibacillus</taxon>
    </lineage>
</organism>
<feature type="domain" description="Cyclic nucleotide-binding" evidence="5">
    <location>
        <begin position="32"/>
        <end position="118"/>
    </location>
</feature>
<evidence type="ECO:0000256" key="4">
    <source>
        <dbReference type="ARBA" id="ARBA00023163"/>
    </source>
</evidence>
<dbReference type="STRING" id="1469647.BC351_23485"/>
<proteinExistence type="predicted"/>
<dbReference type="Pfam" id="PF13545">
    <property type="entry name" value="HTH_Crp_2"/>
    <property type="match status" value="1"/>
</dbReference>
<dbReference type="AlphaFoldDB" id="A0A1V4HLG5"/>
<dbReference type="PANTHER" id="PTHR24567:SF26">
    <property type="entry name" value="REGULATORY PROTEIN YEIL"/>
    <property type="match status" value="1"/>
</dbReference>
<dbReference type="SUPFAM" id="SSF46785">
    <property type="entry name" value="Winged helix' DNA-binding domain"/>
    <property type="match status" value="1"/>
</dbReference>
<keyword evidence="8" id="KW-1185">Reference proteome</keyword>
<reference evidence="8" key="1">
    <citation type="submission" date="2016-07" db="EMBL/GenBank/DDBJ databases">
        <authorList>
            <person name="Florea S."/>
            <person name="Webb J.S."/>
            <person name="Jaromczyk J."/>
            <person name="Schardl C.L."/>
        </authorList>
    </citation>
    <scope>NUCLEOTIDE SEQUENCE [LARGE SCALE GENOMIC DNA]</scope>
    <source>
        <strain evidence="8">CY1</strain>
    </source>
</reference>
<keyword evidence="4" id="KW-0804">Transcription</keyword>
<sequence length="234" mass="27276">MDELSVRGLMNKHRWLHDMLGGMPSDLFAHWELRRYQPNEMVCEQGGAADYFCIVLEGEFKVEHVLNDGHLLIIAYLTQGQLISDIEIALGRPYVCRITVVKKSAVLRLKAEAYRKWIAGDIQFLLLLTAQLSSKLYAASQKSIDQVSMSLRHKLIRHLYRQVENFDFNEQVAFMTSISREEIAAQWGVTVRSINRILKELKDRRIIFVKKDQIICNEWSRHIMEKELSELENI</sequence>
<dbReference type="EMBL" id="MBTG01000010">
    <property type="protein sequence ID" value="OPH58331.1"/>
    <property type="molecule type" value="Genomic_DNA"/>
</dbReference>
<dbReference type="PROSITE" id="PS50042">
    <property type="entry name" value="CNMP_BINDING_3"/>
    <property type="match status" value="1"/>
</dbReference>
<protein>
    <recommendedName>
        <fullName evidence="9">Crp/Fnr family transcriptional regulator</fullName>
    </recommendedName>
</protein>
<dbReference type="Gene3D" id="2.60.120.10">
    <property type="entry name" value="Jelly Rolls"/>
    <property type="match status" value="1"/>
</dbReference>
<dbReference type="InterPro" id="IPR012318">
    <property type="entry name" value="HTH_CRP"/>
</dbReference>
<dbReference type="InterPro" id="IPR000595">
    <property type="entry name" value="cNMP-bd_dom"/>
</dbReference>
<dbReference type="GO" id="GO:0005829">
    <property type="term" value="C:cytosol"/>
    <property type="evidence" value="ECO:0007669"/>
    <property type="project" value="TreeGrafter"/>
</dbReference>
<dbReference type="CDD" id="cd00038">
    <property type="entry name" value="CAP_ED"/>
    <property type="match status" value="1"/>
</dbReference>
<dbReference type="OrthoDB" id="581021at2"/>
<dbReference type="GO" id="GO:0003677">
    <property type="term" value="F:DNA binding"/>
    <property type="evidence" value="ECO:0007669"/>
    <property type="project" value="UniProtKB-KW"/>
</dbReference>
<keyword evidence="2" id="KW-0238">DNA-binding</keyword>
<feature type="domain" description="HTH crp-type" evidence="6">
    <location>
        <begin position="149"/>
        <end position="220"/>
    </location>
</feature>
<evidence type="ECO:0000259" key="5">
    <source>
        <dbReference type="PROSITE" id="PS50042"/>
    </source>
</evidence>
<dbReference type="InterPro" id="IPR014710">
    <property type="entry name" value="RmlC-like_jellyroll"/>
</dbReference>
<evidence type="ECO:0008006" key="9">
    <source>
        <dbReference type="Google" id="ProtNLM"/>
    </source>
</evidence>
<dbReference type="InterPro" id="IPR050397">
    <property type="entry name" value="Env_Response_Regulators"/>
</dbReference>
<dbReference type="InterPro" id="IPR018490">
    <property type="entry name" value="cNMP-bd_dom_sf"/>
</dbReference>